<organism evidence="1 2">
    <name type="scientific">Nocardiopsis composta</name>
    <dbReference type="NCBI Taxonomy" id="157465"/>
    <lineage>
        <taxon>Bacteria</taxon>
        <taxon>Bacillati</taxon>
        <taxon>Actinomycetota</taxon>
        <taxon>Actinomycetes</taxon>
        <taxon>Streptosporangiales</taxon>
        <taxon>Nocardiopsidaceae</taxon>
        <taxon>Nocardiopsis</taxon>
    </lineage>
</organism>
<accession>A0A7W8QKK1</accession>
<dbReference type="Gene3D" id="3.40.830.10">
    <property type="entry name" value="LigB-like"/>
    <property type="match status" value="1"/>
</dbReference>
<dbReference type="SUPFAM" id="SSF53213">
    <property type="entry name" value="LigB-like"/>
    <property type="match status" value="1"/>
</dbReference>
<keyword evidence="2" id="KW-1185">Reference proteome</keyword>
<comment type="caution">
    <text evidence="1">The sequence shown here is derived from an EMBL/GenBank/DDBJ whole genome shotgun (WGS) entry which is preliminary data.</text>
</comment>
<sequence>MLIAAAVCPHPPLLIPEVARGAAAELDAVRAQCAAALSAVAAAGADRVVMVGSGVREHTHGPDAGGDLAPFGTALPVGPPPAELPPALTVGRWLAERAGLRPDRYLEVPADAPPRRCAELGAELAAAVPRLALVAMGDGSARRPPASPGRPDERAPAFDAEIAAALGGADTDALAGIDPGRADELMAAGRPAWQVLAGAAAGAGLSGELLAHEAPYGVGYFVARWS</sequence>
<dbReference type="RefSeq" id="WP_184391785.1">
    <property type="nucleotide sequence ID" value="NZ_BAAAJD010000011.1"/>
</dbReference>
<dbReference type="EMBL" id="JACHDB010000001">
    <property type="protein sequence ID" value="MBB5432182.1"/>
    <property type="molecule type" value="Genomic_DNA"/>
</dbReference>
<dbReference type="AlphaFoldDB" id="A0A7W8QKK1"/>
<name>A0A7W8QKK1_9ACTN</name>
<evidence type="ECO:0000313" key="1">
    <source>
        <dbReference type="EMBL" id="MBB5432182.1"/>
    </source>
</evidence>
<evidence type="ECO:0008006" key="3">
    <source>
        <dbReference type="Google" id="ProtNLM"/>
    </source>
</evidence>
<evidence type="ECO:0000313" key="2">
    <source>
        <dbReference type="Proteomes" id="UP000572635"/>
    </source>
</evidence>
<dbReference type="Proteomes" id="UP000572635">
    <property type="component" value="Unassembled WGS sequence"/>
</dbReference>
<protein>
    <recommendedName>
        <fullName evidence="3">Extradiol ring-cleavage dioxygenase class III enzyme subunit B domain-containing protein</fullName>
    </recommendedName>
</protein>
<gene>
    <name evidence="1" type="ORF">HDA36_002266</name>
</gene>
<reference evidence="1 2" key="1">
    <citation type="submission" date="2020-08" db="EMBL/GenBank/DDBJ databases">
        <title>Sequencing the genomes of 1000 actinobacteria strains.</title>
        <authorList>
            <person name="Klenk H.-P."/>
        </authorList>
    </citation>
    <scope>NUCLEOTIDE SEQUENCE [LARGE SCALE GENOMIC DNA]</scope>
    <source>
        <strain evidence="1 2">DSM 44551</strain>
    </source>
</reference>
<proteinExistence type="predicted"/>